<dbReference type="PANTHER" id="PTHR21666:SF289">
    <property type="entry name" value="L-ALA--D-GLU ENDOPEPTIDASE"/>
    <property type="match status" value="1"/>
</dbReference>
<dbReference type="InterPro" id="IPR011055">
    <property type="entry name" value="Dup_hybrid_motif"/>
</dbReference>
<proteinExistence type="predicted"/>
<reference evidence="3 4" key="1">
    <citation type="submission" date="2021-05" db="EMBL/GenBank/DDBJ databases">
        <title>Description of Cellulomonas sp. DKR-3 sp. nov.</title>
        <authorList>
            <person name="Dahal R.H."/>
            <person name="Chaudhary D.K."/>
        </authorList>
    </citation>
    <scope>NUCLEOTIDE SEQUENCE [LARGE SCALE GENOMIC DNA]</scope>
    <source>
        <strain evidence="3 4">DKR-3</strain>
    </source>
</reference>
<dbReference type="PANTHER" id="PTHR21666">
    <property type="entry name" value="PEPTIDASE-RELATED"/>
    <property type="match status" value="1"/>
</dbReference>
<protein>
    <submittedName>
        <fullName evidence="3">Peptidoglycan DD-metalloendopeptidase family protein</fullName>
    </submittedName>
</protein>
<gene>
    <name evidence="3" type="ORF">KIN34_15710</name>
</gene>
<comment type="caution">
    <text evidence="3">The sequence shown here is derived from an EMBL/GenBank/DDBJ whole genome shotgun (WGS) entry which is preliminary data.</text>
</comment>
<dbReference type="RefSeq" id="WP_214352863.1">
    <property type="nucleotide sequence ID" value="NZ_JAHBOH010000002.1"/>
</dbReference>
<dbReference type="Pfam" id="PF01551">
    <property type="entry name" value="Peptidase_M23"/>
    <property type="match status" value="1"/>
</dbReference>
<dbReference type="Gene3D" id="2.70.70.10">
    <property type="entry name" value="Glucose Permease (Domain IIA)"/>
    <property type="match status" value="1"/>
</dbReference>
<evidence type="ECO:0000259" key="2">
    <source>
        <dbReference type="Pfam" id="PF01551"/>
    </source>
</evidence>
<evidence type="ECO:0000256" key="1">
    <source>
        <dbReference type="ARBA" id="ARBA00022729"/>
    </source>
</evidence>
<keyword evidence="4" id="KW-1185">Reference proteome</keyword>
<dbReference type="EMBL" id="JAHBOH010000002">
    <property type="protein sequence ID" value="MBT0995725.1"/>
    <property type="molecule type" value="Genomic_DNA"/>
</dbReference>
<dbReference type="SUPFAM" id="SSF51261">
    <property type="entry name" value="Duplicated hybrid motif"/>
    <property type="match status" value="1"/>
</dbReference>
<accession>A0ABS5U2V1</accession>
<feature type="domain" description="M23ase beta-sheet core" evidence="2">
    <location>
        <begin position="98"/>
        <end position="186"/>
    </location>
</feature>
<sequence length="207" mass="20506">MHPSSRSRTRPPIGGPAVPLLLAALLLAVLLLAALPLVGIPAAGAAPAAGATLETTARATAGPLRAGPGTAVSSYRLPVADAAVLRAFEAPPEPWAAGHRGVDLAADVRTRVGAPAAGVVTFAGAVAGRGVVTVRHDDGLWSSLEPVDAAVAVGDRVDPGHVLGALTAGGHCAASPCLHWGVRTGPDAYVDPMSLVDPSGLLVLLPP</sequence>
<dbReference type="InterPro" id="IPR050570">
    <property type="entry name" value="Cell_wall_metabolism_enzyme"/>
</dbReference>
<organism evidence="3 4">
    <name type="scientific">Cellulomonas fulva</name>
    <dbReference type="NCBI Taxonomy" id="2835530"/>
    <lineage>
        <taxon>Bacteria</taxon>
        <taxon>Bacillati</taxon>
        <taxon>Actinomycetota</taxon>
        <taxon>Actinomycetes</taxon>
        <taxon>Micrococcales</taxon>
        <taxon>Cellulomonadaceae</taxon>
        <taxon>Cellulomonas</taxon>
    </lineage>
</organism>
<dbReference type="Proteomes" id="UP000722125">
    <property type="component" value="Unassembled WGS sequence"/>
</dbReference>
<keyword evidence="1" id="KW-0732">Signal</keyword>
<dbReference type="InterPro" id="IPR016047">
    <property type="entry name" value="M23ase_b-sheet_dom"/>
</dbReference>
<name>A0ABS5U2V1_9CELL</name>
<evidence type="ECO:0000313" key="4">
    <source>
        <dbReference type="Proteomes" id="UP000722125"/>
    </source>
</evidence>
<dbReference type="CDD" id="cd12797">
    <property type="entry name" value="M23_peptidase"/>
    <property type="match status" value="1"/>
</dbReference>
<evidence type="ECO:0000313" key="3">
    <source>
        <dbReference type="EMBL" id="MBT0995725.1"/>
    </source>
</evidence>